<dbReference type="Gene3D" id="2.60.40.3080">
    <property type="match status" value="1"/>
</dbReference>
<dbReference type="InterPro" id="IPR000859">
    <property type="entry name" value="CUB_dom"/>
</dbReference>
<dbReference type="InterPro" id="IPR018247">
    <property type="entry name" value="EF_Hand_1_Ca_BS"/>
</dbReference>
<evidence type="ECO:0000256" key="3">
    <source>
        <dbReference type="SAM" id="SignalP"/>
    </source>
</evidence>
<keyword evidence="6" id="KW-1185">Reference proteome</keyword>
<gene>
    <name evidence="5" type="ORF">T190423A01A_70003</name>
</gene>
<proteinExistence type="predicted"/>
<dbReference type="InterPro" id="IPR047589">
    <property type="entry name" value="DUF11_rpt"/>
</dbReference>
<evidence type="ECO:0000256" key="1">
    <source>
        <dbReference type="ARBA" id="ARBA00022737"/>
    </source>
</evidence>
<comment type="caution">
    <text evidence="5">The sequence shown here is derived from an EMBL/GenBank/DDBJ whole genome shotgun (WGS) entry which is preliminary data.</text>
</comment>
<feature type="signal peptide" evidence="3">
    <location>
        <begin position="1"/>
        <end position="31"/>
    </location>
</feature>
<protein>
    <recommendedName>
        <fullName evidence="4">CUB domain-containing protein</fullName>
    </recommendedName>
</protein>
<accession>A0ABP1F433</accession>
<evidence type="ECO:0000313" key="5">
    <source>
        <dbReference type="EMBL" id="CAL2104310.1"/>
    </source>
</evidence>
<dbReference type="SMART" id="SM00042">
    <property type="entry name" value="CUB"/>
    <property type="match status" value="1"/>
</dbReference>
<dbReference type="EMBL" id="CAXJIO010000016">
    <property type="protein sequence ID" value="CAL2104310.1"/>
    <property type="molecule type" value="Genomic_DNA"/>
</dbReference>
<dbReference type="Pfam" id="PF01345">
    <property type="entry name" value="DUF11"/>
    <property type="match status" value="1"/>
</dbReference>
<evidence type="ECO:0000259" key="4">
    <source>
        <dbReference type="PROSITE" id="PS01180"/>
    </source>
</evidence>
<evidence type="ECO:0000256" key="2">
    <source>
        <dbReference type="ARBA" id="ARBA00023157"/>
    </source>
</evidence>
<dbReference type="PANTHER" id="PTHR24251">
    <property type="entry name" value="OVOCHYMASE-RELATED"/>
    <property type="match status" value="1"/>
</dbReference>
<dbReference type="Pfam" id="PF00431">
    <property type="entry name" value="CUB"/>
    <property type="match status" value="1"/>
</dbReference>
<keyword evidence="2" id="KW-1015">Disulfide bond</keyword>
<dbReference type="Gene3D" id="2.60.120.290">
    <property type="entry name" value="Spermadhesin, CUB domain"/>
    <property type="match status" value="1"/>
</dbReference>
<dbReference type="Proteomes" id="UP001497527">
    <property type="component" value="Unassembled WGS sequence"/>
</dbReference>
<organism evidence="5 6">
    <name type="scientific">Tenacibaculum polynesiense</name>
    <dbReference type="NCBI Taxonomy" id="3137857"/>
    <lineage>
        <taxon>Bacteria</taxon>
        <taxon>Pseudomonadati</taxon>
        <taxon>Bacteroidota</taxon>
        <taxon>Flavobacteriia</taxon>
        <taxon>Flavobacteriales</taxon>
        <taxon>Flavobacteriaceae</taxon>
        <taxon>Tenacibaculum</taxon>
    </lineage>
</organism>
<name>A0ABP1F433_9FLAO</name>
<dbReference type="PANTHER" id="PTHR24251:SF37">
    <property type="entry name" value="CUB DOMAIN-CONTAINING PROTEIN"/>
    <property type="match status" value="1"/>
</dbReference>
<dbReference type="SUPFAM" id="SSF49854">
    <property type="entry name" value="Spermadhesin, CUB domain"/>
    <property type="match status" value="1"/>
</dbReference>
<dbReference type="InterPro" id="IPR001434">
    <property type="entry name" value="OmcB-like_DUF11"/>
</dbReference>
<dbReference type="PROSITE" id="PS01180">
    <property type="entry name" value="CUB"/>
    <property type="match status" value="1"/>
</dbReference>
<keyword evidence="1" id="KW-0677">Repeat</keyword>
<dbReference type="CDD" id="cd00041">
    <property type="entry name" value="CUB"/>
    <property type="match status" value="1"/>
</dbReference>
<dbReference type="PROSITE" id="PS00018">
    <property type="entry name" value="EF_HAND_1"/>
    <property type="match status" value="1"/>
</dbReference>
<dbReference type="InterPro" id="IPR035914">
    <property type="entry name" value="Sperma_CUB_dom_sf"/>
</dbReference>
<keyword evidence="3" id="KW-0732">Signal</keyword>
<sequence length="581" mass="61102">MRNQPLKLRKMKGKQSFFLLVLFLFNVQIFAQTYNVDAIDGQVITACSGIFTDSGGPGIGNSYTNNETDAVTFTSGNNGTITLTFTNFDVEDGGAACVFDFLIIYDGADNMAPQIGRYCNANIPGTIVSTGNALHIEWESDNSITGLGWQATVSCSGAPADCSVFVANVDGDSVIDYCDLDSDNDGILDVNELGTCATSGSSLAWSSLYSLGTGGSSTGDDPILVNSAPVADGVTINIRRESNLLIDDQRFKVNNSYFTSGYSLVQGAEIGGSSTHIFEFSEPVYNLAFSLADVDAGSNNTDWEDSIELIITKQDGTLHTLTAAEFTLNGQTNPSSNTFVGTNLTNNQTVDIDGIQAWVRKVEVVYSNLTTNPSLGEVQASAIGNMTFCKARNTDGTDSPDFLDTDSDNDGCPDAVEAAGDFYPSDLTSDRLTGTDANNDGLIDSLAPSGQATTAEVTNNAISTACTIDLKLTKTVNAAIPKVGDNVTYLLTVVNDGRSKATGVNVVDVLPSSSLTYVSNNPSQGSYNNVSGVWTIGDVGVGETKTLEIVATVDQAGAIINTAQISQTNETDIDSTPNNDG</sequence>
<dbReference type="NCBIfam" id="TIGR01451">
    <property type="entry name" value="B_ant_repeat"/>
    <property type="match status" value="1"/>
</dbReference>
<reference evidence="5 6" key="1">
    <citation type="submission" date="2024-05" db="EMBL/GenBank/DDBJ databases">
        <authorList>
            <person name="Duchaud E."/>
        </authorList>
    </citation>
    <scope>NUCLEOTIDE SEQUENCE [LARGE SCALE GENOMIC DNA]</scope>
    <source>
        <strain evidence="5">Ena-SAMPLE-TAB-13-05-2024-13:56:06:370-140308</strain>
    </source>
</reference>
<feature type="domain" description="CUB" evidence="4">
    <location>
        <begin position="47"/>
        <end position="156"/>
    </location>
</feature>
<evidence type="ECO:0000313" key="6">
    <source>
        <dbReference type="Proteomes" id="UP001497527"/>
    </source>
</evidence>
<feature type="chain" id="PRO_5045982828" description="CUB domain-containing protein" evidence="3">
    <location>
        <begin position="32"/>
        <end position="581"/>
    </location>
</feature>